<dbReference type="Pfam" id="PF06580">
    <property type="entry name" value="His_kinase"/>
    <property type="match status" value="1"/>
</dbReference>
<gene>
    <name evidence="3" type="ORF">SAMN05444405_11097</name>
</gene>
<sequence length="336" mass="39216">MKYILKILIHSLFWLVFVLFYLVLYVVPKGDLSIALQELTIQFYINFVWAAVIFYLSYYWLIRYFEKSQLVRYLILSVLISISVSVVFLIISKLITPGINLQNYVLLLPSMVGTFIIAQCGCLVRGFENWFANIQLKSEIENKNLKNELKLLRLQINPHFLFNTLNNIDSLISKSPKTASKMLITLSEMLRYMVYETKTETVPLQKEIDYLTSYIQLQQLRFKNVDYIRYSFPEPDVCNTQVAPMLFIPFVENAFKHSYYAEPMPVVDIKIALSDNVLSFTCVNYFDTETISPKTTQSGIGLENVKRRLALLYPKNHELQIIKELNTFRAELTIKL</sequence>
<feature type="transmembrane region" description="Helical" evidence="1">
    <location>
        <begin position="104"/>
        <end position="127"/>
    </location>
</feature>
<protein>
    <submittedName>
        <fullName evidence="3">Histidine kinase</fullName>
    </submittedName>
</protein>
<dbReference type="Proteomes" id="UP000184509">
    <property type="component" value="Unassembled WGS sequence"/>
</dbReference>
<dbReference type="PANTHER" id="PTHR34220:SF7">
    <property type="entry name" value="SENSOR HISTIDINE KINASE YPDA"/>
    <property type="match status" value="1"/>
</dbReference>
<feature type="transmembrane region" description="Helical" evidence="1">
    <location>
        <begin position="39"/>
        <end position="61"/>
    </location>
</feature>
<feature type="domain" description="Signal transduction histidine kinase internal region" evidence="2">
    <location>
        <begin position="148"/>
        <end position="224"/>
    </location>
</feature>
<proteinExistence type="predicted"/>
<evidence type="ECO:0000256" key="1">
    <source>
        <dbReference type="SAM" id="Phobius"/>
    </source>
</evidence>
<dbReference type="AlphaFoldDB" id="A0A1M5CMZ5"/>
<evidence type="ECO:0000313" key="3">
    <source>
        <dbReference type="EMBL" id="SHF56134.1"/>
    </source>
</evidence>
<dbReference type="GO" id="GO:0000155">
    <property type="term" value="F:phosphorelay sensor kinase activity"/>
    <property type="evidence" value="ECO:0007669"/>
    <property type="project" value="InterPro"/>
</dbReference>
<accession>A0A1M5CMZ5</accession>
<dbReference type="GO" id="GO:0016020">
    <property type="term" value="C:membrane"/>
    <property type="evidence" value="ECO:0007669"/>
    <property type="project" value="InterPro"/>
</dbReference>
<organism evidence="3 4">
    <name type="scientific">Bacteroides luti</name>
    <dbReference type="NCBI Taxonomy" id="1297750"/>
    <lineage>
        <taxon>Bacteria</taxon>
        <taxon>Pseudomonadati</taxon>
        <taxon>Bacteroidota</taxon>
        <taxon>Bacteroidia</taxon>
        <taxon>Bacteroidales</taxon>
        <taxon>Bacteroidaceae</taxon>
        <taxon>Bacteroides</taxon>
    </lineage>
</organism>
<feature type="transmembrane region" description="Helical" evidence="1">
    <location>
        <begin position="73"/>
        <end position="92"/>
    </location>
</feature>
<evidence type="ECO:0000313" key="4">
    <source>
        <dbReference type="Proteomes" id="UP000184509"/>
    </source>
</evidence>
<dbReference type="Gene3D" id="3.30.565.10">
    <property type="entry name" value="Histidine kinase-like ATPase, C-terminal domain"/>
    <property type="match status" value="1"/>
</dbReference>
<keyword evidence="4" id="KW-1185">Reference proteome</keyword>
<keyword evidence="3" id="KW-0418">Kinase</keyword>
<reference evidence="3 4" key="1">
    <citation type="submission" date="2016-11" db="EMBL/GenBank/DDBJ databases">
        <authorList>
            <person name="Jaros S."/>
            <person name="Januszkiewicz K."/>
            <person name="Wedrychowicz H."/>
        </authorList>
    </citation>
    <scope>NUCLEOTIDE SEQUENCE [LARGE SCALE GENOMIC DNA]</scope>
    <source>
        <strain evidence="3 4">DSM 26991</strain>
    </source>
</reference>
<dbReference type="InterPro" id="IPR010559">
    <property type="entry name" value="Sig_transdc_His_kin_internal"/>
</dbReference>
<dbReference type="InterPro" id="IPR036890">
    <property type="entry name" value="HATPase_C_sf"/>
</dbReference>
<dbReference type="InterPro" id="IPR050640">
    <property type="entry name" value="Bact_2-comp_sensor_kinase"/>
</dbReference>
<evidence type="ECO:0000259" key="2">
    <source>
        <dbReference type="Pfam" id="PF06580"/>
    </source>
</evidence>
<keyword evidence="1" id="KW-0472">Membrane</keyword>
<dbReference type="OrthoDB" id="9809908at2"/>
<dbReference type="EMBL" id="FQTV01000010">
    <property type="protein sequence ID" value="SHF56134.1"/>
    <property type="molecule type" value="Genomic_DNA"/>
</dbReference>
<name>A0A1M5CMZ5_9BACE</name>
<dbReference type="PANTHER" id="PTHR34220">
    <property type="entry name" value="SENSOR HISTIDINE KINASE YPDA"/>
    <property type="match status" value="1"/>
</dbReference>
<keyword evidence="1" id="KW-1133">Transmembrane helix</keyword>
<keyword evidence="3" id="KW-0808">Transferase</keyword>
<feature type="transmembrane region" description="Helical" evidence="1">
    <location>
        <begin position="7"/>
        <end position="27"/>
    </location>
</feature>
<dbReference type="STRING" id="1297750.SAMN05444405_11097"/>
<dbReference type="RefSeq" id="WP_073402009.1">
    <property type="nucleotide sequence ID" value="NZ_FQTV01000010.1"/>
</dbReference>
<keyword evidence="1" id="KW-0812">Transmembrane</keyword>